<dbReference type="RefSeq" id="WP_271435722.1">
    <property type="nucleotide sequence ID" value="NZ_CP073355.1"/>
</dbReference>
<dbReference type="EMBL" id="CP073355">
    <property type="protein sequence ID" value="URA10596.1"/>
    <property type="molecule type" value="Genomic_DNA"/>
</dbReference>
<reference evidence="3" key="1">
    <citation type="submission" date="2021-04" db="EMBL/GenBank/DDBJ databases">
        <authorList>
            <person name="Postec A."/>
        </authorList>
    </citation>
    <scope>NUCLEOTIDE SEQUENCE</scope>
    <source>
        <strain evidence="3">F1F22</strain>
    </source>
</reference>
<dbReference type="AlphaFoldDB" id="A0AAX3BEC9"/>
<accession>A0AAX3BEC9</accession>
<proteinExistence type="predicted"/>
<keyword evidence="1" id="KW-0175">Coiled coil</keyword>
<feature type="coiled-coil region" evidence="1">
    <location>
        <begin position="198"/>
        <end position="225"/>
    </location>
</feature>
<organism evidence="3 4">
    <name type="scientific">Thermospira aquatica</name>
    <dbReference type="NCBI Taxonomy" id="2828656"/>
    <lineage>
        <taxon>Bacteria</taxon>
        <taxon>Pseudomonadati</taxon>
        <taxon>Spirochaetota</taxon>
        <taxon>Spirochaetia</taxon>
        <taxon>Brevinematales</taxon>
        <taxon>Thermospiraceae</taxon>
        <taxon>Thermospira</taxon>
    </lineage>
</organism>
<feature type="domain" description="NAD glycohydrolase translocation F5/8 type C" evidence="2">
    <location>
        <begin position="81"/>
        <end position="196"/>
    </location>
</feature>
<dbReference type="Proteomes" id="UP001056539">
    <property type="component" value="Chromosome"/>
</dbReference>
<dbReference type="KEGG" id="taqu:KDW03_01985"/>
<reference evidence="3" key="2">
    <citation type="submission" date="2022-06" db="EMBL/GenBank/DDBJ databases">
        <title>Thermospira aquatica gen. nov., sp. nov.</title>
        <authorList>
            <person name="Ben Ali Gam Z."/>
            <person name="Labat M."/>
        </authorList>
    </citation>
    <scope>NUCLEOTIDE SEQUENCE</scope>
    <source>
        <strain evidence="3">F1F22</strain>
    </source>
</reference>
<keyword evidence="4" id="KW-1185">Reference proteome</keyword>
<evidence type="ECO:0000259" key="2">
    <source>
        <dbReference type="Pfam" id="PF25302"/>
    </source>
</evidence>
<dbReference type="Gene3D" id="2.60.120.260">
    <property type="entry name" value="Galactose-binding domain-like"/>
    <property type="match status" value="1"/>
</dbReference>
<evidence type="ECO:0000313" key="4">
    <source>
        <dbReference type="Proteomes" id="UP001056539"/>
    </source>
</evidence>
<protein>
    <recommendedName>
        <fullName evidence="2">NAD glycohydrolase translocation F5/8 type C domain-containing protein</fullName>
    </recommendedName>
</protein>
<name>A0AAX3BEC9_9SPIR</name>
<sequence length="351" mass="40252">MTKKVLGIMVLSFVGLYAGSLKVSIVSRASSYLNGDIRYSVFSLFDGDIKTCWAENVEGDGSGPERPMTWDNSGLFVIDRNGAGEYVNVGFNPKSSPFLIDTIRIYNGYGKSEEIWKKNNRVKGLSLLFLYLVVKNNETNVITTNREVLLSDSGWNEISLHELKVNPTNIDAVKFTILSTYPGTHYNDTCISEIEFWYKGKKYEIANLEEAKREYLRRYIEERRKGHKGLYNSELSTLSEENYEKLMKAVGWEVEKDREKRTFLVEFAENGEIILEWLNWAGEGSEAFRKHPRGVAGYWKIDENGSLWIKIGDNPWKKEMLNDYTILKGTDLEGLALSDWDECGESWEGEE</sequence>
<gene>
    <name evidence="3" type="ORF">KDW03_01985</name>
</gene>
<evidence type="ECO:0000313" key="3">
    <source>
        <dbReference type="EMBL" id="URA10596.1"/>
    </source>
</evidence>
<dbReference type="NCBIfam" id="NF047619">
    <property type="entry name" value="NADase_discoid"/>
    <property type="match status" value="1"/>
</dbReference>
<dbReference type="Pfam" id="PF25302">
    <property type="entry name" value="NADase_transloc"/>
    <property type="match status" value="1"/>
</dbReference>
<evidence type="ECO:0000256" key="1">
    <source>
        <dbReference type="SAM" id="Coils"/>
    </source>
</evidence>
<dbReference type="InterPro" id="IPR057561">
    <property type="entry name" value="NADase_transloc"/>
</dbReference>